<dbReference type="EMBL" id="CAKOFQ010006666">
    <property type="protein sequence ID" value="CAH1956503.1"/>
    <property type="molecule type" value="Genomic_DNA"/>
</dbReference>
<dbReference type="GO" id="GO:0002098">
    <property type="term" value="P:tRNA wobble uridine modification"/>
    <property type="evidence" value="ECO:0007669"/>
    <property type="project" value="InterPro"/>
</dbReference>
<accession>A0A9P0JRT3</accession>
<evidence type="ECO:0000313" key="4">
    <source>
        <dbReference type="EMBL" id="CAH1956503.1"/>
    </source>
</evidence>
<organism evidence="4 5">
    <name type="scientific">Acanthoscelides obtectus</name>
    <name type="common">Bean weevil</name>
    <name type="synonym">Bruchus obtectus</name>
    <dbReference type="NCBI Taxonomy" id="200917"/>
    <lineage>
        <taxon>Eukaryota</taxon>
        <taxon>Metazoa</taxon>
        <taxon>Ecdysozoa</taxon>
        <taxon>Arthropoda</taxon>
        <taxon>Hexapoda</taxon>
        <taxon>Insecta</taxon>
        <taxon>Pterygota</taxon>
        <taxon>Neoptera</taxon>
        <taxon>Endopterygota</taxon>
        <taxon>Coleoptera</taxon>
        <taxon>Polyphaga</taxon>
        <taxon>Cucujiformia</taxon>
        <taxon>Chrysomeloidea</taxon>
        <taxon>Chrysomelidae</taxon>
        <taxon>Bruchinae</taxon>
        <taxon>Bruchini</taxon>
        <taxon>Acanthoscelides</taxon>
    </lineage>
</organism>
<sequence length="251" mass="28446">MFSLADPRYSNPILSELQIKPEDQIISIRENANADSNFIITHLIKQFLYEKHKLCLVTFHSNVAHYQSVGKKLGYDLLSAKKNNEVIIIDPINAMVEDVGKESGYLREDKDSLLKSLYLDIKKHLNTLLGNGDHQANLIIDDLSHLVDLGVDVCQMINFTTYCLNLTNNDKISVVLNNHVGNKIDEIVSNNLQYIANVHIEVSALKTGASLDVTGSFTVEKDSRKRVFHYKAYDRGIKTFHPGESIYHLYK</sequence>
<evidence type="ECO:0000256" key="3">
    <source>
        <dbReference type="ARBA" id="ARBA00020263"/>
    </source>
</evidence>
<dbReference type="PANTHER" id="PTHR16184">
    <property type="entry name" value="ELONGATOR COMPLEX PROTEIN 6"/>
    <property type="match status" value="1"/>
</dbReference>
<dbReference type="InterPro" id="IPR018627">
    <property type="entry name" value="ELP6"/>
</dbReference>
<gene>
    <name evidence="4" type="ORF">ACAOBT_LOCUS1598</name>
</gene>
<evidence type="ECO:0000256" key="1">
    <source>
        <dbReference type="ARBA" id="ARBA00005043"/>
    </source>
</evidence>
<evidence type="ECO:0000256" key="2">
    <source>
        <dbReference type="ARBA" id="ARBA00008837"/>
    </source>
</evidence>
<dbReference type="Gene3D" id="3.40.50.300">
    <property type="entry name" value="P-loop containing nucleotide triphosphate hydrolases"/>
    <property type="match status" value="1"/>
</dbReference>
<comment type="pathway">
    <text evidence="1">tRNA modification; 5-methoxycarbonylmethyl-2-thiouridine-tRNA biosynthesis.</text>
</comment>
<dbReference type="CDD" id="cd19495">
    <property type="entry name" value="Elp6"/>
    <property type="match status" value="1"/>
</dbReference>
<comment type="caution">
    <text evidence="4">The sequence shown here is derived from an EMBL/GenBank/DDBJ whole genome shotgun (WGS) entry which is preliminary data.</text>
</comment>
<dbReference type="PANTHER" id="PTHR16184:SF6">
    <property type="entry name" value="ELONGATOR COMPLEX PROTEIN 6"/>
    <property type="match status" value="1"/>
</dbReference>
<dbReference type="AlphaFoldDB" id="A0A9P0JRT3"/>
<keyword evidence="5" id="KW-1185">Reference proteome</keyword>
<proteinExistence type="inferred from homology"/>
<dbReference type="InterPro" id="IPR027417">
    <property type="entry name" value="P-loop_NTPase"/>
</dbReference>
<dbReference type="Pfam" id="PF09807">
    <property type="entry name" value="ELP6"/>
    <property type="match status" value="1"/>
</dbReference>
<evidence type="ECO:0000313" key="5">
    <source>
        <dbReference type="Proteomes" id="UP001152888"/>
    </source>
</evidence>
<protein>
    <recommendedName>
        <fullName evidence="3">Elongator complex protein 6</fullName>
    </recommendedName>
</protein>
<dbReference type="GO" id="GO:0033588">
    <property type="term" value="C:elongator holoenzyme complex"/>
    <property type="evidence" value="ECO:0007669"/>
    <property type="project" value="InterPro"/>
</dbReference>
<dbReference type="Proteomes" id="UP001152888">
    <property type="component" value="Unassembled WGS sequence"/>
</dbReference>
<name>A0A9P0JRT3_ACAOB</name>
<comment type="similarity">
    <text evidence="2">Belongs to the ELP6 family.</text>
</comment>
<dbReference type="OrthoDB" id="9995306at2759"/>
<reference evidence="4" key="1">
    <citation type="submission" date="2022-03" db="EMBL/GenBank/DDBJ databases">
        <authorList>
            <person name="Sayadi A."/>
        </authorList>
    </citation>
    <scope>NUCLEOTIDE SEQUENCE</scope>
</reference>